<sequence length="65" mass="7408">MSPIDLMRIFNQHVDMIFTDHAFLYADILCIAYLDEQLTASVLHFTFGHLITILGNPSEMLHQGS</sequence>
<dbReference type="EMBL" id="CP000838">
    <property type="protein sequence ID" value="ABW31725.1"/>
    <property type="molecule type" value="Genomic_DNA"/>
</dbReference>
<evidence type="ECO:0000313" key="2">
    <source>
        <dbReference type="Proteomes" id="UP000000268"/>
    </source>
</evidence>
<keyword evidence="2" id="KW-1185">Reference proteome</keyword>
<proteinExistence type="predicted"/>
<accession>A8ZKM5</accession>
<reference evidence="1 2" key="1">
    <citation type="journal article" date="2008" name="Proc. Natl. Acad. Sci. U.S.A.">
        <title>Niche adaptation and genome expansion in the chlorophyll d-producing cyanobacterium Acaryochloris marina.</title>
        <authorList>
            <person name="Swingley W.D."/>
            <person name="Chen M."/>
            <person name="Cheung P.C."/>
            <person name="Conrad A.L."/>
            <person name="Dejesa L.C."/>
            <person name="Hao J."/>
            <person name="Honchak B.M."/>
            <person name="Karbach L.E."/>
            <person name="Kurdoglu A."/>
            <person name="Lahiri S."/>
            <person name="Mastrian S.D."/>
            <person name="Miyashita H."/>
            <person name="Page L."/>
            <person name="Ramakrishna P."/>
            <person name="Satoh S."/>
            <person name="Sattley W.M."/>
            <person name="Shimada Y."/>
            <person name="Taylor H.L."/>
            <person name="Tomo T."/>
            <person name="Tsuchiya T."/>
            <person name="Wang Z.T."/>
            <person name="Raymond J."/>
            <person name="Mimuro M."/>
            <person name="Blankenship R.E."/>
            <person name="Touchman J.W."/>
        </authorList>
    </citation>
    <scope>NUCLEOTIDE SEQUENCE [LARGE SCALE GENOMIC DNA]</scope>
    <source>
        <strain evidence="2">MBIC 11017</strain>
        <plasmid evidence="2">Plasmid pREB1</plasmid>
    </source>
</reference>
<dbReference type="AlphaFoldDB" id="A8ZKM5"/>
<keyword evidence="1" id="KW-0614">Plasmid</keyword>
<dbReference type="Proteomes" id="UP000000268">
    <property type="component" value="Plasmid pREB1"/>
</dbReference>
<geneLocation type="plasmid" evidence="1 2">
    <name>pREB1</name>
</geneLocation>
<gene>
    <name evidence="1" type="ordered locus">AM1_A0222</name>
</gene>
<dbReference type="KEGG" id="amr:AM1_A0222"/>
<evidence type="ECO:0000313" key="1">
    <source>
        <dbReference type="EMBL" id="ABW31725.1"/>
    </source>
</evidence>
<protein>
    <submittedName>
        <fullName evidence="1">Uncharacterized protein</fullName>
    </submittedName>
</protein>
<dbReference type="HOGENOM" id="CLU_2839592_0_0_3"/>
<name>A8ZKM5_ACAM1</name>
<organism evidence="1 2">
    <name type="scientific">Acaryochloris marina (strain MBIC 11017)</name>
    <dbReference type="NCBI Taxonomy" id="329726"/>
    <lineage>
        <taxon>Bacteria</taxon>
        <taxon>Bacillati</taxon>
        <taxon>Cyanobacteriota</taxon>
        <taxon>Cyanophyceae</taxon>
        <taxon>Acaryochloridales</taxon>
        <taxon>Acaryochloridaceae</taxon>
        <taxon>Acaryochloris</taxon>
    </lineage>
</organism>